<proteinExistence type="inferred from homology"/>
<dbReference type="InterPro" id="IPR050855">
    <property type="entry name" value="NDM-1-like"/>
</dbReference>
<name>A0A1M7ALE5_9BACT</name>
<evidence type="ECO:0000256" key="1">
    <source>
        <dbReference type="ARBA" id="ARBA00005250"/>
    </source>
</evidence>
<evidence type="ECO:0000313" key="3">
    <source>
        <dbReference type="EMBL" id="SHL43326.1"/>
    </source>
</evidence>
<dbReference type="PANTHER" id="PTHR42951:SF4">
    <property type="entry name" value="ACYL-COENZYME A THIOESTERASE MBLAC2"/>
    <property type="match status" value="1"/>
</dbReference>
<dbReference type="Gene3D" id="3.60.15.10">
    <property type="entry name" value="Ribonuclease Z/Hydroxyacylglutathione hydrolase-like"/>
    <property type="match status" value="1"/>
</dbReference>
<dbReference type="Pfam" id="PF00753">
    <property type="entry name" value="Lactamase_B"/>
    <property type="match status" value="2"/>
</dbReference>
<feature type="domain" description="Metallo-beta-lactamase" evidence="2">
    <location>
        <begin position="26"/>
        <end position="211"/>
    </location>
</feature>
<gene>
    <name evidence="3" type="ORF">SAMN02745216_05183</name>
</gene>
<dbReference type="PANTHER" id="PTHR42951">
    <property type="entry name" value="METALLO-BETA-LACTAMASE DOMAIN-CONTAINING"/>
    <property type="match status" value="1"/>
</dbReference>
<dbReference type="AlphaFoldDB" id="A0A1M7ALE5"/>
<evidence type="ECO:0000259" key="2">
    <source>
        <dbReference type="SMART" id="SM00849"/>
    </source>
</evidence>
<dbReference type="InterPro" id="IPR036866">
    <property type="entry name" value="RibonucZ/Hydroxyglut_hydro"/>
</dbReference>
<dbReference type="InterPro" id="IPR001279">
    <property type="entry name" value="Metallo-B-lactamas"/>
</dbReference>
<evidence type="ECO:0000313" key="4">
    <source>
        <dbReference type="Proteomes" id="UP000183994"/>
    </source>
</evidence>
<reference evidence="4" key="1">
    <citation type="submission" date="2016-11" db="EMBL/GenBank/DDBJ databases">
        <authorList>
            <person name="Varghese N."/>
            <person name="Submissions S."/>
        </authorList>
    </citation>
    <scope>NUCLEOTIDE SEQUENCE [LARGE SCALE GENOMIC DNA]</scope>
    <source>
        <strain evidence="4">DSM 16219</strain>
    </source>
</reference>
<accession>A0A1M7ALE5</accession>
<dbReference type="EMBL" id="FQZU01000071">
    <property type="protein sequence ID" value="SHL43326.1"/>
    <property type="molecule type" value="Genomic_DNA"/>
</dbReference>
<comment type="similarity">
    <text evidence="1">Belongs to the metallo-beta-lactamase superfamily. Class-B beta-lactamase family.</text>
</comment>
<sequence>MPDLDLVPLSDKLFLVTAPNQGRFPFSYSFLIKGENTALIDTGCGLDLCRALRDEFAIDAVYNSHAHPDHISGNFIFKGIDLLVPDVLSEQTGTLDILAARLMKGNLEVADFWKGFVKKFTGIQDYEATGVFSDGDLLDFGGITLQAIHCPGHLADHFCFWEPENKILMSFDIDMTSFGPFYGNPEADINDFRESMDKIIALEPEVVASSHKPPVTENAVQALKDFKSLFDRNEKAVLGALDSPKSFEEILAEKPLYKKYFPGGELLYAFFEGNMISSHLDELQSQGRVALVDGKYKRV</sequence>
<organism evidence="3 4">
    <name type="scientific">Desulfatibacillum alkenivorans DSM 16219</name>
    <dbReference type="NCBI Taxonomy" id="1121393"/>
    <lineage>
        <taxon>Bacteria</taxon>
        <taxon>Pseudomonadati</taxon>
        <taxon>Thermodesulfobacteriota</taxon>
        <taxon>Desulfobacteria</taxon>
        <taxon>Desulfobacterales</taxon>
        <taxon>Desulfatibacillaceae</taxon>
        <taxon>Desulfatibacillum</taxon>
    </lineage>
</organism>
<dbReference type="SUPFAM" id="SSF56281">
    <property type="entry name" value="Metallo-hydrolase/oxidoreductase"/>
    <property type="match status" value="1"/>
</dbReference>
<dbReference type="OrthoDB" id="9784009at2"/>
<keyword evidence="4" id="KW-1185">Reference proteome</keyword>
<dbReference type="GO" id="GO:0017001">
    <property type="term" value="P:antibiotic catabolic process"/>
    <property type="evidence" value="ECO:0007669"/>
    <property type="project" value="UniProtKB-ARBA"/>
</dbReference>
<dbReference type="Proteomes" id="UP000183994">
    <property type="component" value="Unassembled WGS sequence"/>
</dbReference>
<dbReference type="SMART" id="SM00849">
    <property type="entry name" value="Lactamase_B"/>
    <property type="match status" value="1"/>
</dbReference>
<dbReference type="STRING" id="1121393.SAMN02745216_05183"/>
<protein>
    <submittedName>
        <fullName evidence="3">Glyoxylase, beta-lactamase superfamily II</fullName>
    </submittedName>
</protein>
<dbReference type="RefSeq" id="WP_073479137.1">
    <property type="nucleotide sequence ID" value="NZ_FQZU01000071.1"/>
</dbReference>